<feature type="signal peptide" evidence="3">
    <location>
        <begin position="1"/>
        <end position="25"/>
    </location>
</feature>
<dbReference type="eggNOG" id="ENOG502TMDI">
    <property type="taxonomic scope" value="Eukaryota"/>
</dbReference>
<dbReference type="Pfam" id="PF15430">
    <property type="entry name" value="SVWC"/>
    <property type="match status" value="1"/>
</dbReference>
<name>B4LT72_DROVI</name>
<dbReference type="InParanoid" id="B4LT72"/>
<evidence type="ECO:0000256" key="3">
    <source>
        <dbReference type="SAM" id="SignalP"/>
    </source>
</evidence>
<dbReference type="AlphaFoldDB" id="B4LT72"/>
<evidence type="ECO:0000313" key="5">
    <source>
        <dbReference type="EMBL" id="EDW64914.2"/>
    </source>
</evidence>
<feature type="chain" id="PRO_5006457422" description="Single domain-containing protein" evidence="3">
    <location>
        <begin position="26"/>
        <end position="121"/>
    </location>
</feature>
<keyword evidence="3" id="KW-0732">Signal</keyword>
<evidence type="ECO:0000256" key="1">
    <source>
        <dbReference type="ARBA" id="ARBA00004613"/>
    </source>
</evidence>
<dbReference type="EMBL" id="CH940649">
    <property type="protein sequence ID" value="EDW64914.2"/>
    <property type="molecule type" value="Genomic_DNA"/>
</dbReference>
<evidence type="ECO:0000313" key="6">
    <source>
        <dbReference type="Proteomes" id="UP000008792"/>
    </source>
</evidence>
<dbReference type="GO" id="GO:0005576">
    <property type="term" value="C:extracellular region"/>
    <property type="evidence" value="ECO:0007669"/>
    <property type="project" value="UniProtKB-SubCell"/>
</dbReference>
<sequence length="121" mass="13167">MNLFVNEILLLLVLLAAMLLPTTEAAVARGIFKDPAHPGKCYIKPNLILNPGERAKYPDMECARIICAEHSMAEIHTCGVEAPPPGCKMGATKFPDADYPKCCEREIICVNDCAAKYKASS</sequence>
<keyword evidence="6" id="KW-1185">Reference proteome</keyword>
<dbReference type="PANTHER" id="PTHR39957">
    <property type="entry name" value="AT09846P1-RELATED"/>
    <property type="match status" value="1"/>
</dbReference>
<keyword evidence="2" id="KW-0964">Secreted</keyword>
<dbReference type="HOGENOM" id="CLU_170581_0_0_1"/>
<dbReference type="OrthoDB" id="7901229at2759"/>
<dbReference type="KEGG" id="dvi:6629017"/>
<proteinExistence type="predicted"/>
<evidence type="ECO:0000259" key="4">
    <source>
        <dbReference type="SMART" id="SM01318"/>
    </source>
</evidence>
<dbReference type="SMART" id="SM01318">
    <property type="entry name" value="SVWC"/>
    <property type="match status" value="1"/>
</dbReference>
<organism evidence="5 6">
    <name type="scientific">Drosophila virilis</name>
    <name type="common">Fruit fly</name>
    <dbReference type="NCBI Taxonomy" id="7244"/>
    <lineage>
        <taxon>Eukaryota</taxon>
        <taxon>Metazoa</taxon>
        <taxon>Ecdysozoa</taxon>
        <taxon>Arthropoda</taxon>
        <taxon>Hexapoda</taxon>
        <taxon>Insecta</taxon>
        <taxon>Pterygota</taxon>
        <taxon>Neoptera</taxon>
        <taxon>Endopterygota</taxon>
        <taxon>Diptera</taxon>
        <taxon>Brachycera</taxon>
        <taxon>Muscomorpha</taxon>
        <taxon>Ephydroidea</taxon>
        <taxon>Drosophilidae</taxon>
        <taxon>Drosophila</taxon>
    </lineage>
</organism>
<gene>
    <name evidence="5" type="primary">Dvir\GJ19996</name>
    <name evidence="5" type="ORF">Dvir_GJ19996</name>
</gene>
<evidence type="ECO:0000256" key="2">
    <source>
        <dbReference type="ARBA" id="ARBA00022525"/>
    </source>
</evidence>
<dbReference type="InterPro" id="IPR029277">
    <property type="entry name" value="SVWC_dom"/>
</dbReference>
<dbReference type="Proteomes" id="UP000008792">
    <property type="component" value="Unassembled WGS sequence"/>
</dbReference>
<feature type="domain" description="Single" evidence="4">
    <location>
        <begin position="41"/>
        <end position="109"/>
    </location>
</feature>
<dbReference type="InterPro" id="IPR053308">
    <property type="entry name" value="Vago-like"/>
</dbReference>
<accession>B4LT72</accession>
<dbReference type="PANTHER" id="PTHR39957:SF1">
    <property type="entry name" value="AT09846P1-RELATED"/>
    <property type="match status" value="1"/>
</dbReference>
<protein>
    <recommendedName>
        <fullName evidence="4">Single domain-containing protein</fullName>
    </recommendedName>
</protein>
<comment type="subcellular location">
    <subcellularLocation>
        <location evidence="1">Secreted</location>
    </subcellularLocation>
</comment>
<reference evidence="5 6" key="1">
    <citation type="journal article" date="2007" name="Nature">
        <title>Evolution of genes and genomes on the Drosophila phylogeny.</title>
        <authorList>
            <consortium name="Drosophila 12 Genomes Consortium"/>
            <person name="Clark A.G."/>
            <person name="Eisen M.B."/>
            <person name="Smith D.R."/>
            <person name="Bergman C.M."/>
            <person name="Oliver B."/>
            <person name="Markow T.A."/>
            <person name="Kaufman T.C."/>
            <person name="Kellis M."/>
            <person name="Gelbart W."/>
            <person name="Iyer V.N."/>
            <person name="Pollard D.A."/>
            <person name="Sackton T.B."/>
            <person name="Larracuente A.M."/>
            <person name="Singh N.D."/>
            <person name="Abad J.P."/>
            <person name="Abt D.N."/>
            <person name="Adryan B."/>
            <person name="Aguade M."/>
            <person name="Akashi H."/>
            <person name="Anderson W.W."/>
            <person name="Aquadro C.F."/>
            <person name="Ardell D.H."/>
            <person name="Arguello R."/>
            <person name="Artieri C.G."/>
            <person name="Barbash D.A."/>
            <person name="Barker D."/>
            <person name="Barsanti P."/>
            <person name="Batterham P."/>
            <person name="Batzoglou S."/>
            <person name="Begun D."/>
            <person name="Bhutkar A."/>
            <person name="Blanco E."/>
            <person name="Bosak S.A."/>
            <person name="Bradley R.K."/>
            <person name="Brand A.D."/>
            <person name="Brent M.R."/>
            <person name="Brooks A.N."/>
            <person name="Brown R.H."/>
            <person name="Butlin R.K."/>
            <person name="Caggese C."/>
            <person name="Calvi B.R."/>
            <person name="Bernardo de Carvalho A."/>
            <person name="Caspi A."/>
            <person name="Castrezana S."/>
            <person name="Celniker S.E."/>
            <person name="Chang J.L."/>
            <person name="Chapple C."/>
            <person name="Chatterji S."/>
            <person name="Chinwalla A."/>
            <person name="Civetta A."/>
            <person name="Clifton S.W."/>
            <person name="Comeron J.M."/>
            <person name="Costello J.C."/>
            <person name="Coyne J.A."/>
            <person name="Daub J."/>
            <person name="David R.G."/>
            <person name="Delcher A.L."/>
            <person name="Delehaunty K."/>
            <person name="Do C.B."/>
            <person name="Ebling H."/>
            <person name="Edwards K."/>
            <person name="Eickbush T."/>
            <person name="Evans J.D."/>
            <person name="Filipski A."/>
            <person name="Findeiss S."/>
            <person name="Freyhult E."/>
            <person name="Fulton L."/>
            <person name="Fulton R."/>
            <person name="Garcia A.C."/>
            <person name="Gardiner A."/>
            <person name="Garfield D.A."/>
            <person name="Garvin B.E."/>
            <person name="Gibson G."/>
            <person name="Gilbert D."/>
            <person name="Gnerre S."/>
            <person name="Godfrey J."/>
            <person name="Good R."/>
            <person name="Gotea V."/>
            <person name="Gravely B."/>
            <person name="Greenberg A.J."/>
            <person name="Griffiths-Jones S."/>
            <person name="Gross S."/>
            <person name="Guigo R."/>
            <person name="Gustafson E.A."/>
            <person name="Haerty W."/>
            <person name="Hahn M.W."/>
            <person name="Halligan D.L."/>
            <person name="Halpern A.L."/>
            <person name="Halter G.M."/>
            <person name="Han M.V."/>
            <person name="Heger A."/>
            <person name="Hillier L."/>
            <person name="Hinrichs A.S."/>
            <person name="Holmes I."/>
            <person name="Hoskins R.A."/>
            <person name="Hubisz M.J."/>
            <person name="Hultmark D."/>
            <person name="Huntley M.A."/>
            <person name="Jaffe D.B."/>
            <person name="Jagadeeshan S."/>
            <person name="Jeck W.R."/>
            <person name="Johnson J."/>
            <person name="Jones C.D."/>
            <person name="Jordan W.C."/>
            <person name="Karpen G.H."/>
            <person name="Kataoka E."/>
            <person name="Keightley P.D."/>
            <person name="Kheradpour P."/>
            <person name="Kirkness E.F."/>
            <person name="Koerich L.B."/>
            <person name="Kristiansen K."/>
            <person name="Kudrna D."/>
            <person name="Kulathinal R.J."/>
            <person name="Kumar S."/>
            <person name="Kwok R."/>
            <person name="Lander E."/>
            <person name="Langley C.H."/>
            <person name="Lapoint R."/>
            <person name="Lazzaro B.P."/>
            <person name="Lee S.J."/>
            <person name="Levesque L."/>
            <person name="Li R."/>
            <person name="Lin C.F."/>
            <person name="Lin M.F."/>
            <person name="Lindblad-Toh K."/>
            <person name="Llopart A."/>
            <person name="Long M."/>
            <person name="Low L."/>
            <person name="Lozovsky E."/>
            <person name="Lu J."/>
            <person name="Luo M."/>
            <person name="Machado C.A."/>
            <person name="Makalowski W."/>
            <person name="Marzo M."/>
            <person name="Matsuda M."/>
            <person name="Matzkin L."/>
            <person name="McAllister B."/>
            <person name="McBride C.S."/>
            <person name="McKernan B."/>
            <person name="McKernan K."/>
            <person name="Mendez-Lago M."/>
            <person name="Minx P."/>
            <person name="Mollenhauer M.U."/>
            <person name="Montooth K."/>
            <person name="Mount S.M."/>
            <person name="Mu X."/>
            <person name="Myers E."/>
            <person name="Negre B."/>
            <person name="Newfeld S."/>
            <person name="Nielsen R."/>
            <person name="Noor M.A."/>
            <person name="O'Grady P."/>
            <person name="Pachter L."/>
            <person name="Papaceit M."/>
            <person name="Parisi M.J."/>
            <person name="Parisi M."/>
            <person name="Parts L."/>
            <person name="Pedersen J.S."/>
            <person name="Pesole G."/>
            <person name="Phillippy A.M."/>
            <person name="Ponting C.P."/>
            <person name="Pop M."/>
            <person name="Porcelli D."/>
            <person name="Powell J.R."/>
            <person name="Prohaska S."/>
            <person name="Pruitt K."/>
            <person name="Puig M."/>
            <person name="Quesneville H."/>
            <person name="Ram K.R."/>
            <person name="Rand D."/>
            <person name="Rasmussen M.D."/>
            <person name="Reed L.K."/>
            <person name="Reenan R."/>
            <person name="Reily A."/>
            <person name="Remington K.A."/>
            <person name="Rieger T.T."/>
            <person name="Ritchie M.G."/>
            <person name="Robin C."/>
            <person name="Rogers Y.H."/>
            <person name="Rohde C."/>
            <person name="Rozas J."/>
            <person name="Rubenfield M.J."/>
            <person name="Ruiz A."/>
            <person name="Russo S."/>
            <person name="Salzberg S.L."/>
            <person name="Sanchez-Gracia A."/>
            <person name="Saranga D.J."/>
            <person name="Sato H."/>
            <person name="Schaeffer S.W."/>
            <person name="Schatz M.C."/>
            <person name="Schlenke T."/>
            <person name="Schwartz R."/>
            <person name="Segarra C."/>
            <person name="Singh R.S."/>
            <person name="Sirot L."/>
            <person name="Sirota M."/>
            <person name="Sisneros N.B."/>
            <person name="Smith C.D."/>
            <person name="Smith T.F."/>
            <person name="Spieth J."/>
            <person name="Stage D.E."/>
            <person name="Stark A."/>
            <person name="Stephan W."/>
            <person name="Strausberg R.L."/>
            <person name="Strempel S."/>
            <person name="Sturgill D."/>
            <person name="Sutton G."/>
            <person name="Sutton G.G."/>
            <person name="Tao W."/>
            <person name="Teichmann S."/>
            <person name="Tobari Y.N."/>
            <person name="Tomimura Y."/>
            <person name="Tsolas J.M."/>
            <person name="Valente V.L."/>
            <person name="Venter E."/>
            <person name="Venter J.C."/>
            <person name="Vicario S."/>
            <person name="Vieira F.G."/>
            <person name="Vilella A.J."/>
            <person name="Villasante A."/>
            <person name="Walenz B."/>
            <person name="Wang J."/>
            <person name="Wasserman M."/>
            <person name="Watts T."/>
            <person name="Wilson D."/>
            <person name="Wilson R.K."/>
            <person name="Wing R.A."/>
            <person name="Wolfner M.F."/>
            <person name="Wong A."/>
            <person name="Wong G.K."/>
            <person name="Wu C.I."/>
            <person name="Wu G."/>
            <person name="Yamamoto D."/>
            <person name="Yang H.P."/>
            <person name="Yang S.P."/>
            <person name="Yorke J.A."/>
            <person name="Yoshida K."/>
            <person name="Zdobnov E."/>
            <person name="Zhang P."/>
            <person name="Zhang Y."/>
            <person name="Zimin A.V."/>
            <person name="Baldwin J."/>
            <person name="Abdouelleil A."/>
            <person name="Abdulkadir J."/>
            <person name="Abebe A."/>
            <person name="Abera B."/>
            <person name="Abreu J."/>
            <person name="Acer S.C."/>
            <person name="Aftuck L."/>
            <person name="Alexander A."/>
            <person name="An P."/>
            <person name="Anderson E."/>
            <person name="Anderson S."/>
            <person name="Arachi H."/>
            <person name="Azer M."/>
            <person name="Bachantsang P."/>
            <person name="Barry A."/>
            <person name="Bayul T."/>
            <person name="Berlin A."/>
            <person name="Bessette D."/>
            <person name="Bloom T."/>
            <person name="Blye J."/>
            <person name="Boguslavskiy L."/>
            <person name="Bonnet C."/>
            <person name="Boukhgalter B."/>
            <person name="Bourzgui I."/>
            <person name="Brown A."/>
            <person name="Cahill P."/>
            <person name="Channer S."/>
            <person name="Cheshatsang Y."/>
            <person name="Chuda L."/>
            <person name="Citroen M."/>
            <person name="Collymore A."/>
            <person name="Cooke P."/>
            <person name="Costello M."/>
            <person name="D'Aco K."/>
            <person name="Daza R."/>
            <person name="De Haan G."/>
            <person name="DeGray S."/>
            <person name="DeMaso C."/>
            <person name="Dhargay N."/>
            <person name="Dooley K."/>
            <person name="Dooley E."/>
            <person name="Doricent M."/>
            <person name="Dorje P."/>
            <person name="Dorjee K."/>
            <person name="Dupes A."/>
            <person name="Elong R."/>
            <person name="Falk J."/>
            <person name="Farina A."/>
            <person name="Faro S."/>
            <person name="Ferguson D."/>
            <person name="Fisher S."/>
            <person name="Foley C.D."/>
            <person name="Franke A."/>
            <person name="Friedrich D."/>
            <person name="Gadbois L."/>
            <person name="Gearin G."/>
            <person name="Gearin C.R."/>
            <person name="Giannoukos G."/>
            <person name="Goode T."/>
            <person name="Graham J."/>
            <person name="Grandbois E."/>
            <person name="Grewal S."/>
            <person name="Gyaltsen K."/>
            <person name="Hafez N."/>
            <person name="Hagos B."/>
            <person name="Hall J."/>
            <person name="Henson C."/>
            <person name="Hollinger A."/>
            <person name="Honan T."/>
            <person name="Huard M.D."/>
            <person name="Hughes L."/>
            <person name="Hurhula B."/>
            <person name="Husby M.E."/>
            <person name="Kamat A."/>
            <person name="Kanga B."/>
            <person name="Kashin S."/>
            <person name="Khazanovich D."/>
            <person name="Kisner P."/>
            <person name="Lance K."/>
            <person name="Lara M."/>
            <person name="Lee W."/>
            <person name="Lennon N."/>
            <person name="Letendre F."/>
            <person name="LeVine R."/>
            <person name="Lipovsky A."/>
            <person name="Liu X."/>
            <person name="Liu J."/>
            <person name="Liu S."/>
            <person name="Lokyitsang T."/>
            <person name="Lokyitsang Y."/>
            <person name="Lubonja R."/>
            <person name="Lui A."/>
            <person name="MacDonald P."/>
            <person name="Magnisalis V."/>
            <person name="Maru K."/>
            <person name="Matthews C."/>
            <person name="McCusker W."/>
            <person name="McDonough S."/>
            <person name="Mehta T."/>
            <person name="Meldrim J."/>
            <person name="Meneus L."/>
            <person name="Mihai O."/>
            <person name="Mihalev A."/>
            <person name="Mihova T."/>
            <person name="Mittelman R."/>
            <person name="Mlenga V."/>
            <person name="Montmayeur A."/>
            <person name="Mulrain L."/>
            <person name="Navidi A."/>
            <person name="Naylor J."/>
            <person name="Negash T."/>
            <person name="Nguyen T."/>
            <person name="Nguyen N."/>
            <person name="Nicol R."/>
            <person name="Norbu C."/>
            <person name="Norbu N."/>
            <person name="Novod N."/>
            <person name="O'Neill B."/>
            <person name="Osman S."/>
            <person name="Markiewicz E."/>
            <person name="Oyono O.L."/>
            <person name="Patti C."/>
            <person name="Phunkhang P."/>
            <person name="Pierre F."/>
            <person name="Priest M."/>
            <person name="Raghuraman S."/>
            <person name="Rege F."/>
            <person name="Reyes R."/>
            <person name="Rise C."/>
            <person name="Rogov P."/>
            <person name="Ross K."/>
            <person name="Ryan E."/>
            <person name="Settipalli S."/>
            <person name="Shea T."/>
            <person name="Sherpa N."/>
            <person name="Shi L."/>
            <person name="Shih D."/>
            <person name="Sparrow T."/>
            <person name="Spaulding J."/>
            <person name="Stalker J."/>
            <person name="Stange-Thomann N."/>
            <person name="Stavropoulos S."/>
            <person name="Stone C."/>
            <person name="Strader C."/>
            <person name="Tesfaye S."/>
            <person name="Thomson T."/>
            <person name="Thoulutsang Y."/>
            <person name="Thoulutsang D."/>
            <person name="Topham K."/>
            <person name="Topping I."/>
            <person name="Tsamla T."/>
            <person name="Vassiliev H."/>
            <person name="Vo A."/>
            <person name="Wangchuk T."/>
            <person name="Wangdi T."/>
            <person name="Weiand M."/>
            <person name="Wilkinson J."/>
            <person name="Wilson A."/>
            <person name="Yadav S."/>
            <person name="Young G."/>
            <person name="Yu Q."/>
            <person name="Zembek L."/>
            <person name="Zhong D."/>
            <person name="Zimmer A."/>
            <person name="Zwirko Z."/>
            <person name="Jaffe D.B."/>
            <person name="Alvarez P."/>
            <person name="Brockman W."/>
            <person name="Butler J."/>
            <person name="Chin C."/>
            <person name="Gnerre S."/>
            <person name="Grabherr M."/>
            <person name="Kleber M."/>
            <person name="Mauceli E."/>
            <person name="MacCallum I."/>
        </authorList>
    </citation>
    <scope>NUCLEOTIDE SEQUENCE [LARGE SCALE GENOMIC DNA]</scope>
    <source>
        <strain evidence="6">Tucson 15010-1051.87</strain>
    </source>
</reference>